<reference evidence="8 9" key="1">
    <citation type="journal article" date="2009" name="Nature">
        <title>Evolution of pathogenicity and sexual reproduction in eight Candida genomes.</title>
        <authorList>
            <person name="Butler G."/>
            <person name="Rasmussen M.D."/>
            <person name="Lin M.F."/>
            <person name="Santos M.A."/>
            <person name="Sakthikumar S."/>
            <person name="Munro C.A."/>
            <person name="Rheinbay E."/>
            <person name="Grabherr M."/>
            <person name="Forche A."/>
            <person name="Reedy J.L."/>
            <person name="Agrafioti I."/>
            <person name="Arnaud M.B."/>
            <person name="Bates S."/>
            <person name="Brown A.J."/>
            <person name="Brunke S."/>
            <person name="Costanzo M.C."/>
            <person name="Fitzpatrick D.A."/>
            <person name="de Groot P.W."/>
            <person name="Harris D."/>
            <person name="Hoyer L.L."/>
            <person name="Hube B."/>
            <person name="Klis F.M."/>
            <person name="Kodira C."/>
            <person name="Lennard N."/>
            <person name="Logue M.E."/>
            <person name="Martin R."/>
            <person name="Neiman A.M."/>
            <person name="Nikolaou E."/>
            <person name="Quail M.A."/>
            <person name="Quinn J."/>
            <person name="Santos M.C."/>
            <person name="Schmitzberger F.F."/>
            <person name="Sherlock G."/>
            <person name="Shah P."/>
            <person name="Silverstein K.A."/>
            <person name="Skrzypek M.S."/>
            <person name="Soll D."/>
            <person name="Staggs R."/>
            <person name="Stansfield I."/>
            <person name="Stumpf M.P."/>
            <person name="Sudbery P.E."/>
            <person name="Srikantha T."/>
            <person name="Zeng Q."/>
            <person name="Berman J."/>
            <person name="Berriman M."/>
            <person name="Heitman J."/>
            <person name="Gow N.A."/>
            <person name="Lorenz M.C."/>
            <person name="Birren B.W."/>
            <person name="Kellis M."/>
            <person name="Cuomo C.A."/>
        </authorList>
    </citation>
    <scope>NUCLEOTIDE SEQUENCE [LARGE SCALE GENOMIC DNA]</scope>
    <source>
        <strain evidence="9">ATCC 6260 / CBS 566 / DSM 6381 / JCM 1539 / NBRC 10279 / NRRL Y-324</strain>
    </source>
</reference>
<organism evidence="8 9">
    <name type="scientific">Meyerozyma guilliermondii (strain ATCC 6260 / CBS 566 / DSM 6381 / JCM 1539 / NBRC 10279 / NRRL Y-324)</name>
    <name type="common">Yeast</name>
    <name type="synonym">Candida guilliermondii</name>
    <dbReference type="NCBI Taxonomy" id="294746"/>
    <lineage>
        <taxon>Eukaryota</taxon>
        <taxon>Fungi</taxon>
        <taxon>Dikarya</taxon>
        <taxon>Ascomycota</taxon>
        <taxon>Saccharomycotina</taxon>
        <taxon>Pichiomycetes</taxon>
        <taxon>Debaryomycetaceae</taxon>
        <taxon>Meyerozyma</taxon>
    </lineage>
</organism>
<evidence type="ECO:0000256" key="5">
    <source>
        <dbReference type="PIRSR" id="PIRSR000097-2"/>
    </source>
</evidence>
<dbReference type="Pfam" id="PF00248">
    <property type="entry name" value="Aldo_ket_red"/>
    <property type="match status" value="1"/>
</dbReference>
<dbReference type="HOGENOM" id="CLU_023205_0_0_1"/>
<dbReference type="InterPro" id="IPR020471">
    <property type="entry name" value="AKR"/>
</dbReference>
<dbReference type="Proteomes" id="UP000001997">
    <property type="component" value="Unassembled WGS sequence"/>
</dbReference>
<dbReference type="SMR" id="A5DG89"/>
<feature type="domain" description="NADP-dependent oxidoreductase" evidence="7">
    <location>
        <begin position="4"/>
        <end position="289"/>
    </location>
</feature>
<dbReference type="OrthoDB" id="416253at2759"/>
<dbReference type="GO" id="GO:0016616">
    <property type="term" value="F:oxidoreductase activity, acting on the CH-OH group of donors, NAD or NADP as acceptor"/>
    <property type="evidence" value="ECO:0007669"/>
    <property type="project" value="UniProtKB-ARBA"/>
</dbReference>
<dbReference type="PROSITE" id="PS00798">
    <property type="entry name" value="ALDOKETO_REDUCTASE_1"/>
    <property type="match status" value="1"/>
</dbReference>
<evidence type="ECO:0000313" key="8">
    <source>
        <dbReference type="EMBL" id="EDK38192.1"/>
    </source>
</evidence>
<dbReference type="InterPro" id="IPR036812">
    <property type="entry name" value="NAD(P)_OxRdtase_dom_sf"/>
</dbReference>
<dbReference type="PRINTS" id="PR00069">
    <property type="entry name" value="ALDKETRDTASE"/>
</dbReference>
<evidence type="ECO:0000256" key="2">
    <source>
        <dbReference type="ARBA" id="ARBA00023002"/>
    </source>
</evidence>
<dbReference type="InterPro" id="IPR023210">
    <property type="entry name" value="NADP_OxRdtase_dom"/>
</dbReference>
<dbReference type="FunFam" id="3.20.20.100:FF:000007">
    <property type="entry name" value="NAD(P)H-dependent D-xylose reductase xyl1"/>
    <property type="match status" value="1"/>
</dbReference>
<dbReference type="SUPFAM" id="SSF51430">
    <property type="entry name" value="NAD(P)-linked oxidoreductase"/>
    <property type="match status" value="1"/>
</dbReference>
<evidence type="ECO:0000256" key="1">
    <source>
        <dbReference type="ARBA" id="ARBA00007905"/>
    </source>
</evidence>
<dbReference type="FunCoup" id="A5DG89">
    <property type="interactions" value="424"/>
</dbReference>
<keyword evidence="2" id="KW-0560">Oxidoreductase</keyword>
<dbReference type="KEGG" id="pgu:PGUG_02290"/>
<dbReference type="AlphaFoldDB" id="A5DG89"/>
<dbReference type="OMA" id="DWGVSYF"/>
<comment type="similarity">
    <text evidence="1">Belongs to the aldo/keto reductase family.</text>
</comment>
<dbReference type="RefSeq" id="XP_001486619.1">
    <property type="nucleotide sequence ID" value="XM_001486569.1"/>
</dbReference>
<feature type="binding site" evidence="5">
    <location>
        <position position="99"/>
    </location>
    <ligand>
        <name>substrate</name>
    </ligand>
</feature>
<feature type="active site" description="Proton donor" evidence="4">
    <location>
        <position position="37"/>
    </location>
</feature>
<dbReference type="InParanoid" id="A5DG89"/>
<dbReference type="GeneID" id="5127438"/>
<keyword evidence="9" id="KW-1185">Reference proteome</keyword>
<dbReference type="Gene3D" id="3.20.20.100">
    <property type="entry name" value="NADP-dependent oxidoreductase domain"/>
    <property type="match status" value="1"/>
</dbReference>
<evidence type="ECO:0000256" key="4">
    <source>
        <dbReference type="PIRSR" id="PIRSR000097-1"/>
    </source>
</evidence>
<evidence type="ECO:0000256" key="3">
    <source>
        <dbReference type="ARBA" id="ARBA00023277"/>
    </source>
</evidence>
<keyword evidence="3" id="KW-0119">Carbohydrate metabolism</keyword>
<sequence>MPIIGYGTWKIPHNVCADRVYQAVKSGYRLFDCAQDYANEKEVGDGLKRAMDDGLVKREELFVISKLWNSYHHPDNVEKALDVTMKDLKLDYIDLFLIHFPIAFKFVPFEEKYPAGTYCGDGDKIILENVPIIDTWRVMETLVEKGKLKSIGVSNFNGAVLMDLLSSAKIRPAVLQIEHHPYLQQPQLIKWVQNNGIKVIAYSSFGPQSFLELKNPRALECKPLFEQEDIVRIAAAHNVSPAKVLLRWSTQNEIAVIPKGDTPEQLAQNLQVNDFDLGAEDLAAIEKLDRNIRFNDAWEFAGLPTFY</sequence>
<evidence type="ECO:0000256" key="6">
    <source>
        <dbReference type="PIRSR" id="PIRSR000097-3"/>
    </source>
</evidence>
<feature type="site" description="Lowers pKa of active site Tyr" evidence="6">
    <location>
        <position position="66"/>
    </location>
</feature>
<protein>
    <recommendedName>
        <fullName evidence="7">NADP-dependent oxidoreductase domain-containing protein</fullName>
    </recommendedName>
</protein>
<dbReference type="VEuPathDB" id="FungiDB:PGUG_02290"/>
<dbReference type="STRING" id="294746.A5DG89"/>
<dbReference type="PANTHER" id="PTHR11732">
    <property type="entry name" value="ALDO/KETO REDUCTASE"/>
    <property type="match status" value="1"/>
</dbReference>
<dbReference type="eggNOG" id="KOG1577">
    <property type="taxonomic scope" value="Eukaryota"/>
</dbReference>
<dbReference type="InterPro" id="IPR018170">
    <property type="entry name" value="Aldo/ket_reductase_CS"/>
</dbReference>
<gene>
    <name evidence="8" type="ORF">PGUG_02290</name>
</gene>
<proteinExistence type="inferred from homology"/>
<name>A5DG89_PICGU</name>
<dbReference type="PIRSF" id="PIRSF000097">
    <property type="entry name" value="AKR"/>
    <property type="match status" value="1"/>
</dbReference>
<accession>A5DG89</accession>
<dbReference type="EMBL" id="CH408156">
    <property type="protein sequence ID" value="EDK38192.1"/>
    <property type="molecule type" value="Genomic_DNA"/>
</dbReference>
<evidence type="ECO:0000259" key="7">
    <source>
        <dbReference type="Pfam" id="PF00248"/>
    </source>
</evidence>
<evidence type="ECO:0000313" key="9">
    <source>
        <dbReference type="Proteomes" id="UP000001997"/>
    </source>
</evidence>